<dbReference type="Proteomes" id="UP001166286">
    <property type="component" value="Unassembled WGS sequence"/>
</dbReference>
<sequence>MAVAFQQQGSLDWTSLAASGGTLSLQLLQRISAAGIDPYTALVGQAVCGSLRCGPDGRIRFIQALESCKGLAGYRNALWFGFGVRHIATALVASEQGTTCAALCSCLVECYSTHFAAEILMEMTKASIDSSETIPSLLQWHNLVKSCAGLVTKSTFGRQAEQMMRLVGEFRIANCHRREWAGSFVGDRGVAHSTDIAKTLLGLGKLSSGLLYQMTIIGGADAGFIAAIADWLLDLDVEIRGFEDVDAKLEETVFRSRNCHPSRQPQLVVIYEKNAAADSVHCVGQTYRLPDARQMIRRENGSSQDTVLSGRVSWEKAFEYTFNRDFKRLMELRPTFGNALGCAARIYQGLFEADERLPPAWRKDCRSYYPDSYGPAYVHFILTRFPELEPLRDVIYSAARSQTAIEACSSFEAQIQVIATECGCLQCCPIEGERPPLAPTNPNDGIFCLVYLVYTILKTSRVLSGIVTELCPMRSGLEAMFWNFPRKSVSGIPASKVMNILENESIWHDGTGTKVLLQTADTIFGGDRIRQFEVYRDWICAIAENGLCSYFDLLVEPSFGAHRTARIHVTPGHIEYRDRAYNMIRDAGSDHPPLSGPADQGQRGWDAVMDRLEKGRGGQAELLVQERLDGLSVCYGVSKNSTIHHTFGPARAVHAMCHSEGLVPACYGKCTYSPQLEKIREALETILKSGDSLCRLKDDDSQVEFLFIMGDVLACLSAAAGTWDPIIQRNECLACCIRYALSTERKYVTIIMGKHSVEAMKNVKTILPESNQVEYDEG</sequence>
<accession>A0AA39QUV4</accession>
<evidence type="ECO:0000313" key="1">
    <source>
        <dbReference type="EMBL" id="KAK0508163.1"/>
    </source>
</evidence>
<comment type="caution">
    <text evidence="1">The sequence shown here is derived from an EMBL/GenBank/DDBJ whole genome shotgun (WGS) entry which is preliminary data.</text>
</comment>
<evidence type="ECO:0000313" key="2">
    <source>
        <dbReference type="Proteomes" id="UP001166286"/>
    </source>
</evidence>
<organism evidence="1 2">
    <name type="scientific">Cladonia borealis</name>
    <dbReference type="NCBI Taxonomy" id="184061"/>
    <lineage>
        <taxon>Eukaryota</taxon>
        <taxon>Fungi</taxon>
        <taxon>Dikarya</taxon>
        <taxon>Ascomycota</taxon>
        <taxon>Pezizomycotina</taxon>
        <taxon>Lecanoromycetes</taxon>
        <taxon>OSLEUM clade</taxon>
        <taxon>Lecanoromycetidae</taxon>
        <taxon>Lecanorales</taxon>
        <taxon>Lecanorineae</taxon>
        <taxon>Cladoniaceae</taxon>
        <taxon>Cladonia</taxon>
    </lineage>
</organism>
<dbReference type="AlphaFoldDB" id="A0AA39QUV4"/>
<gene>
    <name evidence="1" type="ORF">JMJ35_009247</name>
</gene>
<proteinExistence type="predicted"/>
<dbReference type="EMBL" id="JAFEKC020000021">
    <property type="protein sequence ID" value="KAK0508163.1"/>
    <property type="molecule type" value="Genomic_DNA"/>
</dbReference>
<protein>
    <submittedName>
        <fullName evidence="1">Uncharacterized protein</fullName>
    </submittedName>
</protein>
<reference evidence="1" key="1">
    <citation type="submission" date="2023-03" db="EMBL/GenBank/DDBJ databases">
        <title>Complete genome of Cladonia borealis.</title>
        <authorList>
            <person name="Park H."/>
        </authorList>
    </citation>
    <scope>NUCLEOTIDE SEQUENCE</scope>
    <source>
        <strain evidence="1">ANT050790</strain>
    </source>
</reference>
<keyword evidence="2" id="KW-1185">Reference proteome</keyword>
<name>A0AA39QUV4_9LECA</name>